<dbReference type="InterPro" id="IPR018060">
    <property type="entry name" value="HTH_AraC"/>
</dbReference>
<dbReference type="InterPro" id="IPR009057">
    <property type="entry name" value="Homeodomain-like_sf"/>
</dbReference>
<proteinExistence type="predicted"/>
<keyword evidence="1" id="KW-0805">Transcription regulation</keyword>
<dbReference type="SMART" id="SM00342">
    <property type="entry name" value="HTH_ARAC"/>
    <property type="match status" value="1"/>
</dbReference>
<dbReference type="Gene3D" id="1.10.10.60">
    <property type="entry name" value="Homeodomain-like"/>
    <property type="match status" value="2"/>
</dbReference>
<evidence type="ECO:0000256" key="1">
    <source>
        <dbReference type="ARBA" id="ARBA00023015"/>
    </source>
</evidence>
<protein>
    <submittedName>
        <fullName evidence="5">Helix-turn-helix transcriptional regulator</fullName>
    </submittedName>
</protein>
<accession>A0A641MGA0</accession>
<organism evidence="5">
    <name type="scientific">Bacteroides salyersiae</name>
    <dbReference type="NCBI Taxonomy" id="291644"/>
    <lineage>
        <taxon>Bacteria</taxon>
        <taxon>Pseudomonadati</taxon>
        <taxon>Bacteroidota</taxon>
        <taxon>Bacteroidia</taxon>
        <taxon>Bacteroidales</taxon>
        <taxon>Bacteroidaceae</taxon>
        <taxon>Bacteroides</taxon>
    </lineage>
</organism>
<dbReference type="InterPro" id="IPR018062">
    <property type="entry name" value="HTH_AraC-typ_CS"/>
</dbReference>
<dbReference type="GO" id="GO:0043565">
    <property type="term" value="F:sequence-specific DNA binding"/>
    <property type="evidence" value="ECO:0007669"/>
    <property type="project" value="InterPro"/>
</dbReference>
<reference evidence="5" key="1">
    <citation type="journal article" date="2019" name="Nat. Med.">
        <title>A library of human gut bacterial isolates paired with longitudinal multiomics data enables mechanistic microbiome research.</title>
        <authorList>
            <person name="Poyet M."/>
            <person name="Groussin M."/>
            <person name="Gibbons S.M."/>
            <person name="Avila-Pacheco J."/>
            <person name="Jiang X."/>
            <person name="Kearney S.M."/>
            <person name="Perrotta A.R."/>
            <person name="Berdy B."/>
            <person name="Zhao S."/>
            <person name="Lieberman T.D."/>
            <person name="Swanson P.K."/>
            <person name="Smith M."/>
            <person name="Roesemann S."/>
            <person name="Alexander J.E."/>
            <person name="Rich S.A."/>
            <person name="Livny J."/>
            <person name="Vlamakis H."/>
            <person name="Clish C."/>
            <person name="Bullock K."/>
            <person name="Deik A."/>
            <person name="Scott J."/>
            <person name="Pierce K.A."/>
            <person name="Xavier R.J."/>
            <person name="Alm E.J."/>
        </authorList>
    </citation>
    <scope>NUCLEOTIDE SEQUENCE</scope>
    <source>
        <strain evidence="5">BIOML-A21</strain>
    </source>
</reference>
<name>A0A641MGA0_9BACE</name>
<dbReference type="AlphaFoldDB" id="A0A641MGA0"/>
<evidence type="ECO:0000256" key="2">
    <source>
        <dbReference type="ARBA" id="ARBA00023125"/>
    </source>
</evidence>
<evidence type="ECO:0000313" key="5">
    <source>
        <dbReference type="EMBL" id="KAA3709120.1"/>
    </source>
</evidence>
<gene>
    <name evidence="5" type="ORF">F3F94_19175</name>
</gene>
<dbReference type="InterPro" id="IPR020449">
    <property type="entry name" value="Tscrpt_reg_AraC-type_HTH"/>
</dbReference>
<dbReference type="PANTHER" id="PTHR43280">
    <property type="entry name" value="ARAC-FAMILY TRANSCRIPTIONAL REGULATOR"/>
    <property type="match status" value="1"/>
</dbReference>
<dbReference type="SUPFAM" id="SSF46689">
    <property type="entry name" value="Homeodomain-like"/>
    <property type="match status" value="1"/>
</dbReference>
<dbReference type="PRINTS" id="PR00032">
    <property type="entry name" value="HTHARAC"/>
</dbReference>
<dbReference type="EMBL" id="VWMU01000269">
    <property type="protein sequence ID" value="KAA3709120.1"/>
    <property type="molecule type" value="Genomic_DNA"/>
</dbReference>
<keyword evidence="2" id="KW-0238">DNA-binding</keyword>
<dbReference type="PROSITE" id="PS00041">
    <property type="entry name" value="HTH_ARAC_FAMILY_1"/>
    <property type="match status" value="1"/>
</dbReference>
<dbReference type="PANTHER" id="PTHR43280:SF2">
    <property type="entry name" value="HTH-TYPE TRANSCRIPTIONAL REGULATOR EXSA"/>
    <property type="match status" value="1"/>
</dbReference>
<evidence type="ECO:0000256" key="3">
    <source>
        <dbReference type="ARBA" id="ARBA00023163"/>
    </source>
</evidence>
<feature type="non-terminal residue" evidence="5">
    <location>
        <position position="1"/>
    </location>
</feature>
<comment type="caution">
    <text evidence="5">The sequence shown here is derived from an EMBL/GenBank/DDBJ whole genome shotgun (WGS) entry which is preliminary data.</text>
</comment>
<dbReference type="Pfam" id="PF12833">
    <property type="entry name" value="HTH_18"/>
    <property type="match status" value="1"/>
</dbReference>
<evidence type="ECO:0000259" key="4">
    <source>
        <dbReference type="PROSITE" id="PS01124"/>
    </source>
</evidence>
<dbReference type="GO" id="GO:0003700">
    <property type="term" value="F:DNA-binding transcription factor activity"/>
    <property type="evidence" value="ECO:0007669"/>
    <property type="project" value="InterPro"/>
</dbReference>
<sequence>NISDPDIKGESIANYVGMSRMNLHRKLKALVGLSSGDFIRTVRLENAKKELLNTNKTITEITYDLGFSSPSYFYICFVKKFGVSPTEFRERHETPAKESEA</sequence>
<keyword evidence="3" id="KW-0804">Transcription</keyword>
<dbReference type="PROSITE" id="PS01124">
    <property type="entry name" value="HTH_ARAC_FAMILY_2"/>
    <property type="match status" value="1"/>
</dbReference>
<feature type="domain" description="HTH araC/xylS-type" evidence="4">
    <location>
        <begin position="1"/>
        <end position="91"/>
    </location>
</feature>
<dbReference type="RefSeq" id="WP_149998387.1">
    <property type="nucleotide sequence ID" value="NZ_VWMU01000269.1"/>
</dbReference>